<accession>A0ABM8S6Q1</accession>
<evidence type="ECO:0000313" key="2">
    <source>
        <dbReference type="Proteomes" id="UP000675880"/>
    </source>
</evidence>
<protein>
    <recommendedName>
        <fullName evidence="3">LysM domain-containing protein</fullName>
    </recommendedName>
</protein>
<sequence>MQRPRAERWGRLGSRAFLEQATPEKGQQMSDPLQALLDRALKANSFPPTSRYYNVKTASLVTADGTMVVHLRRRFVPGSERFTVVQQHRVAGGERLDHLAATYMGDPEQYWRLCDANDAVRPDELTETLDRAIDIALPEGTTGVPGA</sequence>
<dbReference type="EMBL" id="CAJNBJ010000019">
    <property type="protein sequence ID" value="CAE6792010.1"/>
    <property type="molecule type" value="Genomic_DNA"/>
</dbReference>
<dbReference type="Proteomes" id="UP000675880">
    <property type="component" value="Unassembled WGS sequence"/>
</dbReference>
<keyword evidence="2" id="KW-1185">Reference proteome</keyword>
<reference evidence="1 2" key="1">
    <citation type="submission" date="2021-02" db="EMBL/GenBank/DDBJ databases">
        <authorList>
            <person name="Han P."/>
        </authorList>
    </citation>
    <scope>NUCLEOTIDE SEQUENCE [LARGE SCALE GENOMIC DNA]</scope>
    <source>
        <strain evidence="1">Candidatus Nitrospira sp. ZN2</strain>
    </source>
</reference>
<evidence type="ECO:0000313" key="1">
    <source>
        <dbReference type="EMBL" id="CAE6792010.1"/>
    </source>
</evidence>
<name>A0ABM8S6Q1_9BACT</name>
<organism evidence="1 2">
    <name type="scientific">Nitrospira defluvii</name>
    <dbReference type="NCBI Taxonomy" id="330214"/>
    <lineage>
        <taxon>Bacteria</taxon>
        <taxon>Pseudomonadati</taxon>
        <taxon>Nitrospirota</taxon>
        <taxon>Nitrospiria</taxon>
        <taxon>Nitrospirales</taxon>
        <taxon>Nitrospiraceae</taxon>
        <taxon>Nitrospira</taxon>
    </lineage>
</organism>
<comment type="caution">
    <text evidence="1">The sequence shown here is derived from an EMBL/GenBank/DDBJ whole genome shotgun (WGS) entry which is preliminary data.</text>
</comment>
<gene>
    <name evidence="1" type="ORF">NSPZN2_60054</name>
</gene>
<evidence type="ECO:0008006" key="3">
    <source>
        <dbReference type="Google" id="ProtNLM"/>
    </source>
</evidence>
<proteinExistence type="predicted"/>